<protein>
    <recommendedName>
        <fullName evidence="1">Stage 0 sporulation protein A homolog</fullName>
    </recommendedName>
</protein>
<dbReference type="SMART" id="SM00448">
    <property type="entry name" value="REC"/>
    <property type="match status" value="1"/>
</dbReference>
<name>A0A926DQM8_9FIRM</name>
<evidence type="ECO:0000256" key="4">
    <source>
        <dbReference type="ARBA" id="ARBA00023015"/>
    </source>
</evidence>
<evidence type="ECO:0000256" key="6">
    <source>
        <dbReference type="ARBA" id="ARBA00023163"/>
    </source>
</evidence>
<evidence type="ECO:0000256" key="2">
    <source>
        <dbReference type="ARBA" id="ARBA00022553"/>
    </source>
</evidence>
<evidence type="ECO:0000256" key="5">
    <source>
        <dbReference type="ARBA" id="ARBA00023125"/>
    </source>
</evidence>
<evidence type="ECO:0000313" key="12">
    <source>
        <dbReference type="EMBL" id="MBC8542037.1"/>
    </source>
</evidence>
<dbReference type="GO" id="GO:0000156">
    <property type="term" value="F:phosphorelay response regulator activity"/>
    <property type="evidence" value="ECO:0007669"/>
    <property type="project" value="TreeGrafter"/>
</dbReference>
<evidence type="ECO:0000256" key="1">
    <source>
        <dbReference type="ARBA" id="ARBA00018672"/>
    </source>
</evidence>
<dbReference type="PROSITE" id="PS51755">
    <property type="entry name" value="OMPR_PHOB"/>
    <property type="match status" value="1"/>
</dbReference>
<comment type="caution">
    <text evidence="12">The sequence shown here is derived from an EMBL/GenBank/DDBJ whole genome shotgun (WGS) entry which is preliminary data.</text>
</comment>
<dbReference type="CDD" id="cd00383">
    <property type="entry name" value="trans_reg_C"/>
    <property type="match status" value="1"/>
</dbReference>
<evidence type="ECO:0000256" key="3">
    <source>
        <dbReference type="ARBA" id="ARBA00023012"/>
    </source>
</evidence>
<feature type="DNA-binding region" description="OmpR/PhoB-type" evidence="9">
    <location>
        <begin position="141"/>
        <end position="240"/>
    </location>
</feature>
<dbReference type="InterPro" id="IPR001867">
    <property type="entry name" value="OmpR/PhoB-type_DNA-bd"/>
</dbReference>
<comment type="function">
    <text evidence="7">May play the central regulatory role in sporulation. It may be an element of the effector pathway responsible for the activation of sporulation genes in response to nutritional stress. Spo0A may act in concert with spo0H (a sigma factor) to control the expression of some genes that are critical to the sporulation process.</text>
</comment>
<dbReference type="GO" id="GO:0005829">
    <property type="term" value="C:cytosol"/>
    <property type="evidence" value="ECO:0007669"/>
    <property type="project" value="TreeGrafter"/>
</dbReference>
<dbReference type="Pfam" id="PF00072">
    <property type="entry name" value="Response_reg"/>
    <property type="match status" value="1"/>
</dbReference>
<feature type="domain" description="OmpR/PhoB-type" evidence="11">
    <location>
        <begin position="141"/>
        <end position="240"/>
    </location>
</feature>
<dbReference type="Gene3D" id="1.10.10.10">
    <property type="entry name" value="Winged helix-like DNA-binding domain superfamily/Winged helix DNA-binding domain"/>
    <property type="match status" value="1"/>
</dbReference>
<sequence length="240" mass="27626">MEGFMRDEGKKRILVADDNQEIVDIVDILLTGEGYEVVKASNGQEAVDLADDSIDLYILDVVMPVKSGFHACAQIRERTMAPILFLTAKTHDSDKTIGFSAGADDYLAKPFSYAELVFRVKSLLRRYYVYQGKAVNSPETETLLTYRELSINLDSQEVLLRGRPISLTDIEYRLLILMLQHRHKVFSAENLYESIWEEPYFYSANNTIMVHIRNLRKKLEQDPKNPQYIKTIWGKGYCID</sequence>
<accession>A0A926DQM8</accession>
<dbReference type="GO" id="GO:0000976">
    <property type="term" value="F:transcription cis-regulatory region binding"/>
    <property type="evidence" value="ECO:0007669"/>
    <property type="project" value="TreeGrafter"/>
</dbReference>
<dbReference type="PROSITE" id="PS50110">
    <property type="entry name" value="RESPONSE_REGULATORY"/>
    <property type="match status" value="1"/>
</dbReference>
<evidence type="ECO:0000256" key="7">
    <source>
        <dbReference type="ARBA" id="ARBA00024867"/>
    </source>
</evidence>
<evidence type="ECO:0000259" key="10">
    <source>
        <dbReference type="PROSITE" id="PS50110"/>
    </source>
</evidence>
<proteinExistence type="predicted"/>
<keyword evidence="6" id="KW-0804">Transcription</keyword>
<dbReference type="InterPro" id="IPR016032">
    <property type="entry name" value="Sig_transdc_resp-reg_C-effctor"/>
</dbReference>
<dbReference type="Gene3D" id="3.40.50.2300">
    <property type="match status" value="1"/>
</dbReference>
<feature type="domain" description="Response regulatory" evidence="10">
    <location>
        <begin position="12"/>
        <end position="124"/>
    </location>
</feature>
<gene>
    <name evidence="12" type="ORF">H8730_00535</name>
</gene>
<dbReference type="Pfam" id="PF00486">
    <property type="entry name" value="Trans_reg_C"/>
    <property type="match status" value="1"/>
</dbReference>
<dbReference type="InterPro" id="IPR011006">
    <property type="entry name" value="CheY-like_superfamily"/>
</dbReference>
<dbReference type="SUPFAM" id="SSF46894">
    <property type="entry name" value="C-terminal effector domain of the bipartite response regulators"/>
    <property type="match status" value="1"/>
</dbReference>
<evidence type="ECO:0000256" key="9">
    <source>
        <dbReference type="PROSITE-ProRule" id="PRU01091"/>
    </source>
</evidence>
<dbReference type="InterPro" id="IPR001789">
    <property type="entry name" value="Sig_transdc_resp-reg_receiver"/>
</dbReference>
<keyword evidence="2 8" id="KW-0597">Phosphoprotein</keyword>
<dbReference type="PANTHER" id="PTHR48111">
    <property type="entry name" value="REGULATOR OF RPOS"/>
    <property type="match status" value="1"/>
</dbReference>
<evidence type="ECO:0000256" key="8">
    <source>
        <dbReference type="PROSITE-ProRule" id="PRU00169"/>
    </source>
</evidence>
<dbReference type="FunFam" id="1.10.10.10:FF:000018">
    <property type="entry name" value="DNA-binding response regulator ResD"/>
    <property type="match status" value="1"/>
</dbReference>
<dbReference type="SMART" id="SM00862">
    <property type="entry name" value="Trans_reg_C"/>
    <property type="match status" value="1"/>
</dbReference>
<dbReference type="EMBL" id="JACRSQ010000001">
    <property type="protein sequence ID" value="MBC8542037.1"/>
    <property type="molecule type" value="Genomic_DNA"/>
</dbReference>
<dbReference type="InterPro" id="IPR039420">
    <property type="entry name" value="WalR-like"/>
</dbReference>
<dbReference type="AlphaFoldDB" id="A0A926DQM8"/>
<keyword evidence="4" id="KW-0805">Transcription regulation</keyword>
<keyword evidence="3" id="KW-0902">Two-component regulatory system</keyword>
<dbReference type="CDD" id="cd17574">
    <property type="entry name" value="REC_OmpR"/>
    <property type="match status" value="1"/>
</dbReference>
<dbReference type="InterPro" id="IPR036388">
    <property type="entry name" value="WH-like_DNA-bd_sf"/>
</dbReference>
<feature type="modified residue" description="4-aspartylphosphate" evidence="8">
    <location>
        <position position="60"/>
    </location>
</feature>
<dbReference type="GO" id="GO:0032993">
    <property type="term" value="C:protein-DNA complex"/>
    <property type="evidence" value="ECO:0007669"/>
    <property type="project" value="TreeGrafter"/>
</dbReference>
<dbReference type="GO" id="GO:0006355">
    <property type="term" value="P:regulation of DNA-templated transcription"/>
    <property type="evidence" value="ECO:0007669"/>
    <property type="project" value="InterPro"/>
</dbReference>
<dbReference type="Proteomes" id="UP000657006">
    <property type="component" value="Unassembled WGS sequence"/>
</dbReference>
<dbReference type="SUPFAM" id="SSF52172">
    <property type="entry name" value="CheY-like"/>
    <property type="match status" value="1"/>
</dbReference>
<dbReference type="PANTHER" id="PTHR48111:SF2">
    <property type="entry name" value="RESPONSE REGULATOR SAER"/>
    <property type="match status" value="1"/>
</dbReference>
<evidence type="ECO:0000259" key="11">
    <source>
        <dbReference type="PROSITE" id="PS51755"/>
    </source>
</evidence>
<reference evidence="12" key="1">
    <citation type="submission" date="2020-08" db="EMBL/GenBank/DDBJ databases">
        <title>Genome public.</title>
        <authorList>
            <person name="Liu C."/>
            <person name="Sun Q."/>
        </authorList>
    </citation>
    <scope>NUCLEOTIDE SEQUENCE</scope>
    <source>
        <strain evidence="12">NSJ-32</strain>
    </source>
</reference>
<keyword evidence="13" id="KW-1185">Reference proteome</keyword>
<dbReference type="Gene3D" id="6.10.250.690">
    <property type="match status" value="1"/>
</dbReference>
<keyword evidence="5 9" id="KW-0238">DNA-binding</keyword>
<evidence type="ECO:0000313" key="13">
    <source>
        <dbReference type="Proteomes" id="UP000657006"/>
    </source>
</evidence>
<organism evidence="12 13">
    <name type="scientific">Bianquea renquensis</name>
    <dbReference type="NCBI Taxonomy" id="2763661"/>
    <lineage>
        <taxon>Bacteria</taxon>
        <taxon>Bacillati</taxon>
        <taxon>Bacillota</taxon>
        <taxon>Clostridia</taxon>
        <taxon>Eubacteriales</taxon>
        <taxon>Bianqueaceae</taxon>
        <taxon>Bianquea</taxon>
    </lineage>
</organism>